<dbReference type="eggNOG" id="ENOG5030DG8">
    <property type="taxonomic scope" value="Bacteria"/>
</dbReference>
<organism evidence="2 3">
    <name type="scientific">Bacillus methanolicus (strain MGA3 / ATCC 53907)</name>
    <dbReference type="NCBI Taxonomy" id="796606"/>
    <lineage>
        <taxon>Bacteria</taxon>
        <taxon>Bacillati</taxon>
        <taxon>Bacillota</taxon>
        <taxon>Bacilli</taxon>
        <taxon>Bacillales</taxon>
        <taxon>Bacillaceae</taxon>
        <taxon>Bacillus</taxon>
    </lineage>
</organism>
<keyword evidence="1" id="KW-0472">Membrane</keyword>
<sequence>MFELLFDVTDVSQLSTFYISVLLCLSIQYFFLLSVDVSIDSISTRIDINIQSCTTSYISKSCTNTNYLLTWIIKYIRKKESADDEGDPFVFS</sequence>
<evidence type="ECO:0000313" key="2">
    <source>
        <dbReference type="EMBL" id="AIE60084.1"/>
    </source>
</evidence>
<protein>
    <submittedName>
        <fullName evidence="2">Putative membrane protein</fullName>
    </submittedName>
</protein>
<evidence type="ECO:0000313" key="3">
    <source>
        <dbReference type="Proteomes" id="UP000027602"/>
    </source>
</evidence>
<dbReference type="EMBL" id="CP007739">
    <property type="protein sequence ID" value="AIE60084.1"/>
    <property type="molecule type" value="Genomic_DNA"/>
</dbReference>
<keyword evidence="1" id="KW-0812">Transmembrane</keyword>
<keyword evidence="1" id="KW-1133">Transmembrane helix</keyword>
<name>I3E8J2_BACMM</name>
<reference evidence="2 3" key="1">
    <citation type="journal article" date="2015" name="BMC Genomics">
        <title>Transcriptome analysis of thermophilic methylotrophic Bacillus methanolicus MGA3 using RNA-sequencing provides detailed insights into its previously uncharted transcriptional landscape.</title>
        <authorList>
            <person name="Irla M."/>
            <person name="Neshat A."/>
            <person name="Brautaset T."/>
            <person name="Ruckert C."/>
            <person name="Kalinowski J."/>
            <person name="Wendisch V.F."/>
        </authorList>
    </citation>
    <scope>NUCLEOTIDE SEQUENCE [LARGE SCALE GENOMIC DNA]</scope>
    <source>
        <strain evidence="3">MGA3 / ATCC 53907</strain>
    </source>
</reference>
<proteinExistence type="predicted"/>
<keyword evidence="3" id="KW-1185">Reference proteome</keyword>
<dbReference type="HOGENOM" id="CLU_2407191_0_0_9"/>
<accession>I3E8J2</accession>
<evidence type="ECO:0000256" key="1">
    <source>
        <dbReference type="SAM" id="Phobius"/>
    </source>
</evidence>
<dbReference type="AlphaFoldDB" id="I3E8J2"/>
<gene>
    <name evidence="2" type="ORF">BMMGA3_08390</name>
</gene>
<dbReference type="KEGG" id="bmet:BMMGA3_08390"/>
<feature type="transmembrane region" description="Helical" evidence="1">
    <location>
        <begin position="15"/>
        <end position="35"/>
    </location>
</feature>
<dbReference type="STRING" id="796606.BMMGA3_08390"/>
<dbReference type="Proteomes" id="UP000027602">
    <property type="component" value="Chromosome"/>
</dbReference>